<proteinExistence type="predicted"/>
<reference evidence="1" key="1">
    <citation type="journal article" date="2012" name="PLoS Genet.">
        <title>Comparative analysis of the genomes of two field isolates of the rice blast fungus Magnaporthe oryzae.</title>
        <authorList>
            <person name="Xue M."/>
            <person name="Yang J."/>
            <person name="Li Z."/>
            <person name="Hu S."/>
            <person name="Yao N."/>
            <person name="Dean R.A."/>
            <person name="Zhao W."/>
            <person name="Shen M."/>
            <person name="Zhang H."/>
            <person name="Li C."/>
            <person name="Liu L."/>
            <person name="Cao L."/>
            <person name="Xu X."/>
            <person name="Xing Y."/>
            <person name="Hsiang T."/>
            <person name="Zhang Z."/>
            <person name="Xu J.R."/>
            <person name="Peng Y.L."/>
        </authorList>
    </citation>
    <scope>NUCLEOTIDE SEQUENCE [LARGE SCALE GENOMIC DNA]</scope>
    <source>
        <strain evidence="1">P131</strain>
    </source>
</reference>
<dbReference type="AlphaFoldDB" id="L7IUA6"/>
<accession>L7IUA6</accession>
<organism>
    <name type="scientific">Pyricularia oryzae (strain P131)</name>
    <name type="common">Rice blast fungus</name>
    <name type="synonym">Magnaporthe oryzae</name>
    <dbReference type="NCBI Taxonomy" id="1143193"/>
    <lineage>
        <taxon>Eukaryota</taxon>
        <taxon>Fungi</taxon>
        <taxon>Dikarya</taxon>
        <taxon>Ascomycota</taxon>
        <taxon>Pezizomycotina</taxon>
        <taxon>Sordariomycetes</taxon>
        <taxon>Sordariomycetidae</taxon>
        <taxon>Magnaporthales</taxon>
        <taxon>Pyriculariaceae</taxon>
        <taxon>Pyricularia</taxon>
    </lineage>
</organism>
<dbReference type="EMBL" id="JH795681">
    <property type="protein sequence ID" value="ELQ58885.1"/>
    <property type="molecule type" value="Genomic_DNA"/>
</dbReference>
<gene>
    <name evidence="1" type="ORF">OOW_P131scaffold01474g4</name>
</gene>
<protein>
    <recommendedName>
        <fullName evidence="2">HTH CENPB-type domain-containing protein</fullName>
    </recommendedName>
</protein>
<name>L7IUA6_PYRO1</name>
<sequence>MADHLLAARDARPVGKQWAYRFVQRRIELKTRFSRAYDFQRALCEDPDALNAWFRLVTNTKAKYGIQDCDIYNFDETGFVMGQICGHMVVTGSERRGKSKKVWIGFIISPIIRNRGQKALIGCWCSMGITATNRRDLRVIAKITT</sequence>
<evidence type="ECO:0008006" key="2">
    <source>
        <dbReference type="Google" id="ProtNLM"/>
    </source>
</evidence>
<evidence type="ECO:0000313" key="1">
    <source>
        <dbReference type="EMBL" id="ELQ58885.1"/>
    </source>
</evidence>